<proteinExistence type="predicted"/>
<dbReference type="RefSeq" id="XP_041560730.1">
    <property type="nucleotide sequence ID" value="XM_041694951.1"/>
</dbReference>
<protein>
    <submittedName>
        <fullName evidence="1">Uncharacterized protein</fullName>
    </submittedName>
</protein>
<evidence type="ECO:0000313" key="2">
    <source>
        <dbReference type="Proteomes" id="UP000654913"/>
    </source>
</evidence>
<reference evidence="1" key="2">
    <citation type="submission" date="2021-02" db="EMBL/GenBank/DDBJ databases">
        <title>Aspergillus puulaauensis MK2 genome sequence.</title>
        <authorList>
            <person name="Futagami T."/>
            <person name="Mori K."/>
            <person name="Kadooka C."/>
            <person name="Tanaka T."/>
        </authorList>
    </citation>
    <scope>NUCLEOTIDE SEQUENCE</scope>
    <source>
        <strain evidence="1">MK2</strain>
    </source>
</reference>
<evidence type="ECO:0000313" key="1">
    <source>
        <dbReference type="EMBL" id="BCS28544.1"/>
    </source>
</evidence>
<reference evidence="1" key="1">
    <citation type="submission" date="2021-01" db="EMBL/GenBank/DDBJ databases">
        <authorList>
            <consortium name="Aspergillus puulaauensis MK2 genome sequencing consortium"/>
            <person name="Kazuki M."/>
            <person name="Futagami T."/>
        </authorList>
    </citation>
    <scope>NUCLEOTIDE SEQUENCE</scope>
    <source>
        <strain evidence="1">MK2</strain>
    </source>
</reference>
<dbReference type="AlphaFoldDB" id="A0A7R7XXN5"/>
<organism evidence="1 2">
    <name type="scientific">Aspergillus puulaauensis</name>
    <dbReference type="NCBI Taxonomy" id="1220207"/>
    <lineage>
        <taxon>Eukaryota</taxon>
        <taxon>Fungi</taxon>
        <taxon>Dikarya</taxon>
        <taxon>Ascomycota</taxon>
        <taxon>Pezizomycotina</taxon>
        <taxon>Eurotiomycetes</taxon>
        <taxon>Eurotiomycetidae</taxon>
        <taxon>Eurotiales</taxon>
        <taxon>Aspergillaceae</taxon>
        <taxon>Aspergillus</taxon>
    </lineage>
</organism>
<sequence length="263" mass="30288">MQQYTRNRYFSSYTLDRTWQAEDRRHALPSSVELAQKFYIDGPGAHIPTSLRLDWFAICATTCGFQTGTIQENQIDWAEEYDQQTSTRIQQRHRIFRPYNGPLLWNQIKEDTDGKCSTVNTIGIMLYVFSVPSAIFDMTVGLLPLPTSSGLSSSILRRATFVTNPLRLLCPARCFPMRLNKEMMSEDDLLFKDQDQNAPITYPYKAENNFGRSFEGCKGFGWFRIFVSNDKVRGGVCLGLKAEFEVQKPGVMVNFPVRFRRVR</sequence>
<dbReference type="Proteomes" id="UP000654913">
    <property type="component" value="Chromosome 7"/>
</dbReference>
<dbReference type="KEGG" id="apuu:APUU_70114A"/>
<name>A0A7R7XXN5_9EURO</name>
<dbReference type="OrthoDB" id="3897607at2759"/>
<keyword evidence="2" id="KW-1185">Reference proteome</keyword>
<dbReference type="GeneID" id="64978541"/>
<gene>
    <name evidence="1" type="ORF">APUU_70114A</name>
</gene>
<accession>A0A7R7XXN5</accession>
<dbReference type="EMBL" id="AP024449">
    <property type="protein sequence ID" value="BCS28544.1"/>
    <property type="molecule type" value="Genomic_DNA"/>
</dbReference>